<reference evidence="1" key="1">
    <citation type="submission" date="2020-08" db="EMBL/GenBank/DDBJ databases">
        <title>Multicomponent nature underlies the extraordinary mechanical properties of spider dragline silk.</title>
        <authorList>
            <person name="Kono N."/>
            <person name="Nakamura H."/>
            <person name="Mori M."/>
            <person name="Yoshida Y."/>
            <person name="Ohtoshi R."/>
            <person name="Malay A.D."/>
            <person name="Moran D.A.P."/>
            <person name="Tomita M."/>
            <person name="Numata K."/>
            <person name="Arakawa K."/>
        </authorList>
    </citation>
    <scope>NUCLEOTIDE SEQUENCE</scope>
</reference>
<dbReference type="Proteomes" id="UP000886998">
    <property type="component" value="Unassembled WGS sequence"/>
</dbReference>
<accession>A0A8X6Y4L3</accession>
<sequence>MQKFTRNTNRYFRSKWIVEKSDKRFLAFSRQWILKDTKAPKHSLRLEFRSVPYKIIVFSTFLDNRDVHEDYFDITNINGPPIELLQMWDALLGILSFSGPTNHPRILRSSSSYLSSKYN</sequence>
<name>A0A8X6Y4L3_9ARAC</name>
<protein>
    <submittedName>
        <fullName evidence="1">Uncharacterized protein</fullName>
    </submittedName>
</protein>
<organism evidence="1 2">
    <name type="scientific">Trichonephila inaurata madagascariensis</name>
    <dbReference type="NCBI Taxonomy" id="2747483"/>
    <lineage>
        <taxon>Eukaryota</taxon>
        <taxon>Metazoa</taxon>
        <taxon>Ecdysozoa</taxon>
        <taxon>Arthropoda</taxon>
        <taxon>Chelicerata</taxon>
        <taxon>Arachnida</taxon>
        <taxon>Araneae</taxon>
        <taxon>Araneomorphae</taxon>
        <taxon>Entelegynae</taxon>
        <taxon>Araneoidea</taxon>
        <taxon>Nephilidae</taxon>
        <taxon>Trichonephila</taxon>
        <taxon>Trichonephila inaurata</taxon>
    </lineage>
</organism>
<proteinExistence type="predicted"/>
<comment type="caution">
    <text evidence="1">The sequence shown here is derived from an EMBL/GenBank/DDBJ whole genome shotgun (WGS) entry which is preliminary data.</text>
</comment>
<keyword evidence="2" id="KW-1185">Reference proteome</keyword>
<dbReference type="EMBL" id="BMAV01015115">
    <property type="protein sequence ID" value="GFY64172.1"/>
    <property type="molecule type" value="Genomic_DNA"/>
</dbReference>
<gene>
    <name evidence="1" type="ORF">TNIN_272061</name>
</gene>
<dbReference type="AlphaFoldDB" id="A0A8X6Y4L3"/>
<evidence type="ECO:0000313" key="2">
    <source>
        <dbReference type="Proteomes" id="UP000886998"/>
    </source>
</evidence>
<evidence type="ECO:0000313" key="1">
    <source>
        <dbReference type="EMBL" id="GFY64172.1"/>
    </source>
</evidence>